<comment type="caution">
    <text evidence="6">The sequence shown here is derived from an EMBL/GenBank/DDBJ whole genome shotgun (WGS) entry which is preliminary data.</text>
</comment>
<dbReference type="GO" id="GO:0052927">
    <property type="term" value="F:CC tRNA cytidylyltransferase activity"/>
    <property type="evidence" value="ECO:0007669"/>
    <property type="project" value="TreeGrafter"/>
</dbReference>
<evidence type="ECO:0000256" key="3">
    <source>
        <dbReference type="ARBA" id="ARBA00022884"/>
    </source>
</evidence>
<name>A0AAV9XWZ6_9CRYT</name>
<evidence type="ECO:0000256" key="4">
    <source>
        <dbReference type="RuleBase" id="RU003953"/>
    </source>
</evidence>
<dbReference type="InterPro" id="IPR002646">
    <property type="entry name" value="PolA_pol_head_dom"/>
</dbReference>
<dbReference type="AlphaFoldDB" id="A0AAV9XWZ6"/>
<sequence length="658" mass="76092">MQKNKKTLNFTKRKLYITSGQYDNIKFEKKVKKDIECESITIKLDKNERKLFNLLFEYVSSNNLNTIVRVAGGWVRDKILDYMHSVGLESPQNITDNGCEYEFAFKKDIDIALDNLSGKEFAEGFNNWLQQVHNYPKHTVGIINRDPEKSKHLETATLIWNEICIDFVGLRSETYTLDSRIPTINLGTAEEDAYRRDFTINSMFYNINDGKIEDFTNMGLVDLHNKIIRTPLDPIKTLLDDPLRALRAFRFTSRLHFIMEDNLLNACKENSLRDSLSTKISRERIGSEIHEMISNKYSGNPAIGLKLIVNSGLVYSVFKFPDNETILSYLNNEIEFVDSPQIGDWYSIGPFVVELTHRTIELLVGSENNESGFFGVNFANLLSFDQESNWGTSTYFAFMLPLFHYYYKNEKGKQVPIIKYILSNSLKLSNKISNSVVSLVSSCLTVIPNIIELDSLNSLANYTIKNKDFCKVDLYCNSTKTRLLNQVESGLLDFYTKNFKYIQKSCDLKKNTERKIKLGLFISITGELWIELIISLFSLDIIYRGSKFGSSEKNDRWSDSELKELFHSHPYFNLIKEIESLKLDKAYKFKNPVDGKMISRHFPKLSKGPKYKYLINMSHLWFIAFSDDISCINEDEISRCICFIENNCEQILNSEDIC</sequence>
<dbReference type="PANTHER" id="PTHR13734">
    <property type="entry name" value="TRNA-NUCLEOTIDYLTRANSFERASE"/>
    <property type="match status" value="1"/>
</dbReference>
<evidence type="ECO:0000259" key="5">
    <source>
        <dbReference type="Pfam" id="PF01743"/>
    </source>
</evidence>
<dbReference type="Gene3D" id="1.10.3090.10">
    <property type="entry name" value="cca-adding enzyme, domain 2"/>
    <property type="match status" value="1"/>
</dbReference>
<dbReference type="CDD" id="cd05398">
    <property type="entry name" value="NT_ClassII-CCAase"/>
    <property type="match status" value="1"/>
</dbReference>
<dbReference type="Proteomes" id="UP001311799">
    <property type="component" value="Unassembled WGS sequence"/>
</dbReference>
<dbReference type="SUPFAM" id="SSF81301">
    <property type="entry name" value="Nucleotidyltransferase"/>
    <property type="match status" value="1"/>
</dbReference>
<dbReference type="InterPro" id="IPR043519">
    <property type="entry name" value="NT_sf"/>
</dbReference>
<dbReference type="GO" id="GO:0001680">
    <property type="term" value="P:tRNA 3'-terminal CCA addition"/>
    <property type="evidence" value="ECO:0007669"/>
    <property type="project" value="UniProtKB-ARBA"/>
</dbReference>
<accession>A0AAV9XWZ6</accession>
<protein>
    <submittedName>
        <fullName evidence="6">Cca1p</fullName>
    </submittedName>
</protein>
<dbReference type="SUPFAM" id="SSF81891">
    <property type="entry name" value="Poly A polymerase C-terminal region-like"/>
    <property type="match status" value="1"/>
</dbReference>
<gene>
    <name evidence="6" type="ORF">RS030_223504</name>
</gene>
<evidence type="ECO:0000313" key="6">
    <source>
        <dbReference type="EMBL" id="KAK6589128.1"/>
    </source>
</evidence>
<dbReference type="PANTHER" id="PTHR13734:SF5">
    <property type="entry name" value="CCA TRNA NUCLEOTIDYLTRANSFERASE, MITOCHONDRIAL"/>
    <property type="match status" value="1"/>
</dbReference>
<reference evidence="6 7" key="1">
    <citation type="submission" date="2023-10" db="EMBL/GenBank/DDBJ databases">
        <title>Comparative genomics analysis reveals potential genetic determinants of host preference in Cryptosporidium xiaoi.</title>
        <authorList>
            <person name="Xiao L."/>
            <person name="Li J."/>
        </authorList>
    </citation>
    <scope>NUCLEOTIDE SEQUENCE [LARGE SCALE GENOMIC DNA]</scope>
    <source>
        <strain evidence="6 7">52996</strain>
    </source>
</reference>
<comment type="similarity">
    <text evidence="1 4">Belongs to the tRNA nucleotidyltransferase/poly(A) polymerase family.</text>
</comment>
<feature type="domain" description="Poly A polymerase head" evidence="5">
    <location>
        <begin position="69"/>
        <end position="229"/>
    </location>
</feature>
<keyword evidence="7" id="KW-1185">Reference proteome</keyword>
<keyword evidence="3 4" id="KW-0694">RNA-binding</keyword>
<organism evidence="6 7">
    <name type="scientific">Cryptosporidium xiaoi</name>
    <dbReference type="NCBI Taxonomy" id="659607"/>
    <lineage>
        <taxon>Eukaryota</taxon>
        <taxon>Sar</taxon>
        <taxon>Alveolata</taxon>
        <taxon>Apicomplexa</taxon>
        <taxon>Conoidasida</taxon>
        <taxon>Coccidia</taxon>
        <taxon>Eucoccidiorida</taxon>
        <taxon>Eimeriorina</taxon>
        <taxon>Cryptosporidiidae</taxon>
        <taxon>Cryptosporidium</taxon>
    </lineage>
</organism>
<dbReference type="EMBL" id="JAWDEY010000014">
    <property type="protein sequence ID" value="KAK6589128.1"/>
    <property type="molecule type" value="Genomic_DNA"/>
</dbReference>
<dbReference type="GO" id="GO:0003723">
    <property type="term" value="F:RNA binding"/>
    <property type="evidence" value="ECO:0007669"/>
    <property type="project" value="UniProtKB-KW"/>
</dbReference>
<evidence type="ECO:0000256" key="2">
    <source>
        <dbReference type="ARBA" id="ARBA00022679"/>
    </source>
</evidence>
<dbReference type="GO" id="GO:0052929">
    <property type="term" value="F:ATP:3'-cytidine-cytidine-tRNA adenylyltransferase activity"/>
    <property type="evidence" value="ECO:0007669"/>
    <property type="project" value="TreeGrafter"/>
</dbReference>
<evidence type="ECO:0000256" key="1">
    <source>
        <dbReference type="ARBA" id="ARBA00007265"/>
    </source>
</evidence>
<keyword evidence="2 4" id="KW-0808">Transferase</keyword>
<proteinExistence type="inferred from homology"/>
<dbReference type="Gene3D" id="3.30.460.10">
    <property type="entry name" value="Beta Polymerase, domain 2"/>
    <property type="match status" value="1"/>
</dbReference>
<evidence type="ECO:0000313" key="7">
    <source>
        <dbReference type="Proteomes" id="UP001311799"/>
    </source>
</evidence>
<dbReference type="Pfam" id="PF01743">
    <property type="entry name" value="PolyA_pol"/>
    <property type="match status" value="1"/>
</dbReference>